<dbReference type="InterPro" id="IPR004014">
    <property type="entry name" value="ATPase_P-typ_cation-transptr_N"/>
</dbReference>
<dbReference type="OrthoDB" id="3352408at2759"/>
<dbReference type="InterPro" id="IPR023298">
    <property type="entry name" value="ATPase_P-typ_TM_dom_sf"/>
</dbReference>
<name>A0A9W8LX24_9FUNG</name>
<dbReference type="Proteomes" id="UP001139887">
    <property type="component" value="Unassembled WGS sequence"/>
</dbReference>
<reference evidence="3" key="1">
    <citation type="submission" date="2022-07" db="EMBL/GenBank/DDBJ databases">
        <title>Phylogenomic reconstructions and comparative analyses of Kickxellomycotina fungi.</title>
        <authorList>
            <person name="Reynolds N.K."/>
            <person name="Stajich J.E."/>
            <person name="Barry K."/>
            <person name="Grigoriev I.V."/>
            <person name="Crous P."/>
            <person name="Smith M.E."/>
        </authorList>
    </citation>
    <scope>NUCLEOTIDE SEQUENCE</scope>
    <source>
        <strain evidence="3">NRRL 1566</strain>
    </source>
</reference>
<dbReference type="AlphaFoldDB" id="A0A9W8LX24"/>
<protein>
    <submittedName>
        <fullName evidence="3">Plasma membrane calcium</fullName>
    </submittedName>
</protein>
<organism evidence="3 4">
    <name type="scientific">Coemansia brasiliensis</name>
    <dbReference type="NCBI Taxonomy" id="2650707"/>
    <lineage>
        <taxon>Eukaryota</taxon>
        <taxon>Fungi</taxon>
        <taxon>Fungi incertae sedis</taxon>
        <taxon>Zoopagomycota</taxon>
        <taxon>Kickxellomycotina</taxon>
        <taxon>Kickxellomycetes</taxon>
        <taxon>Kickxellales</taxon>
        <taxon>Kickxellaceae</taxon>
        <taxon>Coemansia</taxon>
    </lineage>
</organism>
<sequence length="121" mass="13196">MAPATGGSERAPLLPGGGNNAHAGSRYGSAFGVRPEQLTEMLDPKDPEKLQQLGGAEQICKMLQVDPTVGLRQREQIGASGEHYDEPFQARRAVFGRNILPETEAVTFWQLLMAAYNDRTL</sequence>
<gene>
    <name evidence="3" type="primary">PMC1_2</name>
    <name evidence="3" type="ORF">IWW36_005030</name>
</gene>
<dbReference type="EMBL" id="JANBUW010000970">
    <property type="protein sequence ID" value="KAJ2844830.1"/>
    <property type="molecule type" value="Genomic_DNA"/>
</dbReference>
<keyword evidence="4" id="KW-1185">Reference proteome</keyword>
<evidence type="ECO:0000313" key="4">
    <source>
        <dbReference type="Proteomes" id="UP001139887"/>
    </source>
</evidence>
<evidence type="ECO:0000256" key="1">
    <source>
        <dbReference type="SAM" id="MobiDB-lite"/>
    </source>
</evidence>
<feature type="region of interest" description="Disordered" evidence="1">
    <location>
        <begin position="1"/>
        <end position="30"/>
    </location>
</feature>
<feature type="domain" description="Cation-transporting P-type ATPase N-terminal" evidence="2">
    <location>
        <begin position="53"/>
        <end position="119"/>
    </location>
</feature>
<feature type="non-terminal residue" evidence="3">
    <location>
        <position position="121"/>
    </location>
</feature>
<evidence type="ECO:0000313" key="3">
    <source>
        <dbReference type="EMBL" id="KAJ2844830.1"/>
    </source>
</evidence>
<dbReference type="Pfam" id="PF00690">
    <property type="entry name" value="Cation_ATPase_N"/>
    <property type="match status" value="1"/>
</dbReference>
<accession>A0A9W8LX24</accession>
<proteinExistence type="predicted"/>
<comment type="caution">
    <text evidence="3">The sequence shown here is derived from an EMBL/GenBank/DDBJ whole genome shotgun (WGS) entry which is preliminary data.</text>
</comment>
<dbReference type="SUPFAM" id="SSF81665">
    <property type="entry name" value="Calcium ATPase, transmembrane domain M"/>
    <property type="match status" value="1"/>
</dbReference>
<evidence type="ECO:0000259" key="2">
    <source>
        <dbReference type="Pfam" id="PF00690"/>
    </source>
</evidence>